<evidence type="ECO:0000313" key="3">
    <source>
        <dbReference type="Proteomes" id="UP000628840"/>
    </source>
</evidence>
<keyword evidence="1" id="KW-0812">Transmembrane</keyword>
<keyword evidence="1" id="KW-0472">Membrane</keyword>
<reference evidence="2 3" key="1">
    <citation type="journal article" date="2019" name="Int. J. Syst. Evol. Microbiol.">
        <title>The Global Catalogue of Microorganisms (GCM) 10K type strain sequencing project: providing services to taxonomists for standard genome sequencing and annotation.</title>
        <authorList>
            <consortium name="The Broad Institute Genomics Platform"/>
            <consortium name="The Broad Institute Genome Sequencing Center for Infectious Disease"/>
            <person name="Wu L."/>
            <person name="Ma J."/>
        </authorList>
    </citation>
    <scope>NUCLEOTIDE SEQUENCE [LARGE SCALE GENOMIC DNA]</scope>
    <source>
        <strain evidence="2 3">JCM 19585</strain>
    </source>
</reference>
<keyword evidence="1" id="KW-1133">Transmembrane helix</keyword>
<dbReference type="AlphaFoldDB" id="A0A830ETB2"/>
<protein>
    <submittedName>
        <fullName evidence="2">Uncharacterized protein</fullName>
    </submittedName>
</protein>
<dbReference type="EMBL" id="BMPF01000001">
    <property type="protein sequence ID" value="GGL28237.1"/>
    <property type="molecule type" value="Genomic_DNA"/>
</dbReference>
<dbReference type="RefSeq" id="WP_188879830.1">
    <property type="nucleotide sequence ID" value="NZ_BMPF01000001.1"/>
</dbReference>
<organism evidence="2 3">
    <name type="scientific">Halarchaeum grantii</name>
    <dbReference type="NCBI Taxonomy" id="1193105"/>
    <lineage>
        <taxon>Archaea</taxon>
        <taxon>Methanobacteriati</taxon>
        <taxon>Methanobacteriota</taxon>
        <taxon>Stenosarchaea group</taxon>
        <taxon>Halobacteria</taxon>
        <taxon>Halobacteriales</taxon>
        <taxon>Halobacteriaceae</taxon>
    </lineage>
</organism>
<evidence type="ECO:0000256" key="1">
    <source>
        <dbReference type="SAM" id="Phobius"/>
    </source>
</evidence>
<name>A0A830ETB2_9EURY</name>
<gene>
    <name evidence="2" type="ORF">GCM10009037_09850</name>
</gene>
<dbReference type="Proteomes" id="UP000628840">
    <property type="component" value="Unassembled WGS sequence"/>
</dbReference>
<evidence type="ECO:0000313" key="2">
    <source>
        <dbReference type="EMBL" id="GGL28237.1"/>
    </source>
</evidence>
<keyword evidence="3" id="KW-1185">Reference proteome</keyword>
<accession>A0A830ETB2</accession>
<feature type="transmembrane region" description="Helical" evidence="1">
    <location>
        <begin position="33"/>
        <end position="51"/>
    </location>
</feature>
<comment type="caution">
    <text evidence="2">The sequence shown here is derived from an EMBL/GenBank/DDBJ whole genome shotgun (WGS) entry which is preliminary data.</text>
</comment>
<proteinExistence type="predicted"/>
<sequence length="55" mass="5698">MSTASLQRLGLGVLLVGGFLTLGSTGTFYAVGFYAMLVGLGVVAIAWLHDVEPRA</sequence>